<gene>
    <name evidence="1" type="ORF">GCM10025791_12210</name>
</gene>
<dbReference type="InterPro" id="IPR029069">
    <property type="entry name" value="HotDog_dom_sf"/>
</dbReference>
<proteinExistence type="predicted"/>
<evidence type="ECO:0000313" key="1">
    <source>
        <dbReference type="EMBL" id="GAA4936077.1"/>
    </source>
</evidence>
<keyword evidence="2" id="KW-1185">Reference proteome</keyword>
<dbReference type="Proteomes" id="UP001409585">
    <property type="component" value="Unassembled WGS sequence"/>
</dbReference>
<dbReference type="PIRSF" id="PIRSF020565">
    <property type="entry name" value="3Ho_Ac_ACP_DH_prd"/>
    <property type="match status" value="1"/>
</dbReference>
<dbReference type="Pfam" id="PF22817">
    <property type="entry name" value="ApeP-like"/>
    <property type="match status" value="1"/>
</dbReference>
<reference evidence="2" key="1">
    <citation type="journal article" date="2019" name="Int. J. Syst. Evol. Microbiol.">
        <title>The Global Catalogue of Microorganisms (GCM) 10K type strain sequencing project: providing services to taxonomists for standard genome sequencing and annotation.</title>
        <authorList>
            <consortium name="The Broad Institute Genomics Platform"/>
            <consortium name="The Broad Institute Genome Sequencing Center for Infectious Disease"/>
            <person name="Wu L."/>
            <person name="Ma J."/>
        </authorList>
    </citation>
    <scope>NUCLEOTIDE SEQUENCE [LARGE SCALE GENOMIC DNA]</scope>
    <source>
        <strain evidence="2">JCM 19134</strain>
    </source>
</reference>
<comment type="caution">
    <text evidence="1">The sequence shown here is derived from an EMBL/GenBank/DDBJ whole genome shotgun (WGS) entry which is preliminary data.</text>
</comment>
<dbReference type="SUPFAM" id="SSF54637">
    <property type="entry name" value="Thioesterase/thiol ester dehydrase-isomerase"/>
    <property type="match status" value="1"/>
</dbReference>
<dbReference type="RefSeq" id="WP_345418649.1">
    <property type="nucleotide sequence ID" value="NZ_AP031496.1"/>
</dbReference>
<dbReference type="InterPro" id="IPR016776">
    <property type="entry name" value="ApeP-like_dehydratase"/>
</dbReference>
<accession>A0AAV3U043</accession>
<evidence type="ECO:0000313" key="2">
    <source>
        <dbReference type="Proteomes" id="UP001409585"/>
    </source>
</evidence>
<dbReference type="Gene3D" id="3.10.129.10">
    <property type="entry name" value="Hotdog Thioesterase"/>
    <property type="match status" value="1"/>
</dbReference>
<sequence length="148" mass="15991">MSQPLLPEQFLPHRDDMLLLNDIISVTDSESKARVTIEPTCAFFIAPHGVAACIGLEYMGQTAALIAGLSLQQGKEEPQIGFLLGSRLYTQTVDFFRPGQQLIVHAVAGTVVGNQLANFNCTISDEDSQAVLCQGTLSVMKKPLTEQA</sequence>
<protein>
    <submittedName>
        <fullName evidence="1">Hotdog family protein</fullName>
    </submittedName>
</protein>
<name>A0AAV3U043_9ALTE</name>
<organism evidence="1 2">
    <name type="scientific">Halioxenophilus aromaticivorans</name>
    <dbReference type="NCBI Taxonomy" id="1306992"/>
    <lineage>
        <taxon>Bacteria</taxon>
        <taxon>Pseudomonadati</taxon>
        <taxon>Pseudomonadota</taxon>
        <taxon>Gammaproteobacteria</taxon>
        <taxon>Alteromonadales</taxon>
        <taxon>Alteromonadaceae</taxon>
        <taxon>Halioxenophilus</taxon>
    </lineage>
</organism>
<dbReference type="EMBL" id="BAABLX010000007">
    <property type="protein sequence ID" value="GAA4936077.1"/>
    <property type="molecule type" value="Genomic_DNA"/>
</dbReference>
<dbReference type="AlphaFoldDB" id="A0AAV3U043"/>